<organism evidence="1 2">
    <name type="scientific">Jimgerdemannia flammicorona</name>
    <dbReference type="NCBI Taxonomy" id="994334"/>
    <lineage>
        <taxon>Eukaryota</taxon>
        <taxon>Fungi</taxon>
        <taxon>Fungi incertae sedis</taxon>
        <taxon>Mucoromycota</taxon>
        <taxon>Mucoromycotina</taxon>
        <taxon>Endogonomycetes</taxon>
        <taxon>Endogonales</taxon>
        <taxon>Endogonaceae</taxon>
        <taxon>Jimgerdemannia</taxon>
    </lineage>
</organism>
<dbReference type="AlphaFoldDB" id="A0A433R015"/>
<protein>
    <submittedName>
        <fullName evidence="1">Uncharacterized protein</fullName>
    </submittedName>
</protein>
<keyword evidence="2" id="KW-1185">Reference proteome</keyword>
<dbReference type="EMBL" id="RBNJ01000114">
    <property type="protein sequence ID" value="RUS35377.1"/>
    <property type="molecule type" value="Genomic_DNA"/>
</dbReference>
<name>A0A433R015_9FUNG</name>
<evidence type="ECO:0000313" key="1">
    <source>
        <dbReference type="EMBL" id="RUS35377.1"/>
    </source>
</evidence>
<sequence>MTGALKRAQSWAAEEVGAKRFIPSEFGSDINNLTDLKHFNYITTGSCPLFFIINVKLPSISARTPLSSTRSSTSITIFFFAEWDLTAGKAIIIGDGNDHFTVEIEQSQIPLRRPRYRFRRRHMARAPCPRRKALREEV</sequence>
<evidence type="ECO:0000313" key="2">
    <source>
        <dbReference type="Proteomes" id="UP000274822"/>
    </source>
</evidence>
<proteinExistence type="predicted"/>
<comment type="caution">
    <text evidence="1">The sequence shown here is derived from an EMBL/GenBank/DDBJ whole genome shotgun (WGS) entry which is preliminary data.</text>
</comment>
<gene>
    <name evidence="1" type="ORF">BC938DRAFT_471335</name>
</gene>
<reference evidence="1 2" key="1">
    <citation type="journal article" date="2018" name="New Phytol.">
        <title>Phylogenomics of Endogonaceae and evolution of mycorrhizas within Mucoromycota.</title>
        <authorList>
            <person name="Chang Y."/>
            <person name="Desiro A."/>
            <person name="Na H."/>
            <person name="Sandor L."/>
            <person name="Lipzen A."/>
            <person name="Clum A."/>
            <person name="Barry K."/>
            <person name="Grigoriev I.V."/>
            <person name="Martin F.M."/>
            <person name="Stajich J.E."/>
            <person name="Smith M.E."/>
            <person name="Bonito G."/>
            <person name="Spatafora J.W."/>
        </authorList>
    </citation>
    <scope>NUCLEOTIDE SEQUENCE [LARGE SCALE GENOMIC DNA]</scope>
    <source>
        <strain evidence="1 2">AD002</strain>
    </source>
</reference>
<dbReference type="Proteomes" id="UP000274822">
    <property type="component" value="Unassembled WGS sequence"/>
</dbReference>
<accession>A0A433R015</accession>